<organism evidence="1 2">
    <name type="scientific">Clathrus columnatus</name>
    <dbReference type="NCBI Taxonomy" id="1419009"/>
    <lineage>
        <taxon>Eukaryota</taxon>
        <taxon>Fungi</taxon>
        <taxon>Dikarya</taxon>
        <taxon>Basidiomycota</taxon>
        <taxon>Agaricomycotina</taxon>
        <taxon>Agaricomycetes</taxon>
        <taxon>Phallomycetidae</taxon>
        <taxon>Phallales</taxon>
        <taxon>Clathraceae</taxon>
        <taxon>Clathrus</taxon>
    </lineage>
</organism>
<sequence length="113" mass="12832">MSSSRGSATYRKGAYKIYFDEFREFIRDELVKGWSLSPPYDEPEYHIPNSRGALNTMIEPGFSELVIDLYEEVQRRKAAASGRPKGTTSIHIDIEVLVDPSSLWLLSHTPNPT</sequence>
<reference evidence="1" key="1">
    <citation type="submission" date="2021-10" db="EMBL/GenBank/DDBJ databases">
        <title>De novo Genome Assembly of Clathrus columnatus (Basidiomycota, Fungi) Using Illumina and Nanopore Sequence Data.</title>
        <authorList>
            <person name="Ogiso-Tanaka E."/>
            <person name="Itagaki H."/>
            <person name="Hosoya T."/>
            <person name="Hosaka K."/>
        </authorList>
    </citation>
    <scope>NUCLEOTIDE SEQUENCE</scope>
    <source>
        <strain evidence="1">MO-923</strain>
    </source>
</reference>
<keyword evidence="2" id="KW-1185">Reference proteome</keyword>
<evidence type="ECO:0000313" key="2">
    <source>
        <dbReference type="Proteomes" id="UP001050691"/>
    </source>
</evidence>
<accession>A0AAV5AB74</accession>
<comment type="caution">
    <text evidence="1">The sequence shown here is derived from an EMBL/GenBank/DDBJ whole genome shotgun (WGS) entry which is preliminary data.</text>
</comment>
<gene>
    <name evidence="1" type="ORF">Clacol_004194</name>
</gene>
<dbReference type="EMBL" id="BPWL01000004">
    <property type="protein sequence ID" value="GJJ09969.1"/>
    <property type="molecule type" value="Genomic_DNA"/>
</dbReference>
<dbReference type="AlphaFoldDB" id="A0AAV5AB74"/>
<proteinExistence type="predicted"/>
<evidence type="ECO:0000313" key="1">
    <source>
        <dbReference type="EMBL" id="GJJ09969.1"/>
    </source>
</evidence>
<protein>
    <submittedName>
        <fullName evidence="1">Uncharacterized protein</fullName>
    </submittedName>
</protein>
<dbReference type="Proteomes" id="UP001050691">
    <property type="component" value="Unassembled WGS sequence"/>
</dbReference>
<name>A0AAV5AB74_9AGAM</name>